<reference evidence="1 2" key="1">
    <citation type="submission" date="2018-03" db="EMBL/GenBank/DDBJ databases">
        <title>Genomic Encyclopedia of Archaeal and Bacterial Type Strains, Phase II (KMG-II): from individual species to whole genera.</title>
        <authorList>
            <person name="Goeker M."/>
        </authorList>
    </citation>
    <scope>NUCLEOTIDE SEQUENCE [LARGE SCALE GENOMIC DNA]</scope>
    <source>
        <strain evidence="1 2">DSM 28354</strain>
    </source>
</reference>
<gene>
    <name evidence="1" type="ORF">CLV58_11889</name>
</gene>
<keyword evidence="2" id="KW-1185">Reference proteome</keyword>
<proteinExistence type="predicted"/>
<sequence length="128" mass="14622">MRSLVSYLLLLAILLPTLSPWGTVAYYHANKDYIARVLCENRAKPQLHCDGQCYLAKKLKAQQDRQDKETTERVQQTASIQLFWQDTHRFVFAPPVVVRQQPLFAYQPSLYATPVRGLLKPPCCSSAV</sequence>
<dbReference type="AlphaFoldDB" id="A0A2T0SLC4"/>
<dbReference type="Proteomes" id="UP000238375">
    <property type="component" value="Unassembled WGS sequence"/>
</dbReference>
<dbReference type="EMBL" id="PVTE01000018">
    <property type="protein sequence ID" value="PRY34217.1"/>
    <property type="molecule type" value="Genomic_DNA"/>
</dbReference>
<dbReference type="OrthoDB" id="980645at2"/>
<name>A0A2T0SLC4_9BACT</name>
<evidence type="ECO:0000313" key="2">
    <source>
        <dbReference type="Proteomes" id="UP000238375"/>
    </source>
</evidence>
<evidence type="ECO:0000313" key="1">
    <source>
        <dbReference type="EMBL" id="PRY34217.1"/>
    </source>
</evidence>
<comment type="caution">
    <text evidence="1">The sequence shown here is derived from an EMBL/GenBank/DDBJ whole genome shotgun (WGS) entry which is preliminary data.</text>
</comment>
<organism evidence="1 2">
    <name type="scientific">Spirosoma oryzae</name>
    <dbReference type="NCBI Taxonomy" id="1469603"/>
    <lineage>
        <taxon>Bacteria</taxon>
        <taxon>Pseudomonadati</taxon>
        <taxon>Bacteroidota</taxon>
        <taxon>Cytophagia</taxon>
        <taxon>Cytophagales</taxon>
        <taxon>Cytophagaceae</taxon>
        <taxon>Spirosoma</taxon>
    </lineage>
</organism>
<accession>A0A2T0SLC4</accession>
<protein>
    <submittedName>
        <fullName evidence="1">Uncharacterized protein</fullName>
    </submittedName>
</protein>